<dbReference type="GO" id="GO:0045735">
    <property type="term" value="F:nutrient reservoir activity"/>
    <property type="evidence" value="ECO:0007669"/>
    <property type="project" value="UniProtKB-KW"/>
</dbReference>
<dbReference type="EMBL" id="BMAC01000202">
    <property type="protein sequence ID" value="GFP89868.1"/>
    <property type="molecule type" value="Genomic_DNA"/>
</dbReference>
<accession>A0A830BY03</accession>
<comment type="caution">
    <text evidence="6">The sequence shown here is derived from an EMBL/GenBank/DDBJ whole genome shotgun (WGS) entry which is preliminary data.</text>
</comment>
<dbReference type="Pfam" id="PF00190">
    <property type="entry name" value="Cupin_1"/>
    <property type="match status" value="1"/>
</dbReference>
<comment type="similarity">
    <text evidence="1">Belongs to the 11S seed storage protein (globulins) family.</text>
</comment>
<dbReference type="PRINTS" id="PR00439">
    <property type="entry name" value="11SGLOBULIN"/>
</dbReference>
<evidence type="ECO:0000256" key="1">
    <source>
        <dbReference type="ARBA" id="ARBA00007178"/>
    </source>
</evidence>
<evidence type="ECO:0000259" key="5">
    <source>
        <dbReference type="SMART" id="SM00835"/>
    </source>
</evidence>
<dbReference type="InterPro" id="IPR006044">
    <property type="entry name" value="11S_seedstore_pln"/>
</dbReference>
<evidence type="ECO:0000256" key="4">
    <source>
        <dbReference type="ARBA" id="ARBA00023157"/>
    </source>
</evidence>
<reference evidence="6" key="1">
    <citation type="submission" date="2020-07" db="EMBL/GenBank/DDBJ databases">
        <title>Ethylene signaling mediates host invasion by parasitic plants.</title>
        <authorList>
            <person name="Yoshida S."/>
        </authorList>
    </citation>
    <scope>NUCLEOTIDE SEQUENCE</scope>
    <source>
        <strain evidence="6">Okayama</strain>
    </source>
</reference>
<dbReference type="PANTHER" id="PTHR31189">
    <property type="entry name" value="OS03G0336100 PROTEIN-RELATED"/>
    <property type="match status" value="1"/>
</dbReference>
<evidence type="ECO:0000313" key="7">
    <source>
        <dbReference type="Proteomes" id="UP000653305"/>
    </source>
</evidence>
<dbReference type="InterPro" id="IPR014710">
    <property type="entry name" value="RmlC-like_jellyroll"/>
</dbReference>
<dbReference type="SUPFAM" id="SSF51182">
    <property type="entry name" value="RmlC-like cupins"/>
    <property type="match status" value="1"/>
</dbReference>
<feature type="domain" description="Cupin type-1" evidence="5">
    <location>
        <begin position="10"/>
        <end position="152"/>
    </location>
</feature>
<keyword evidence="7" id="KW-1185">Reference proteome</keyword>
<sequence length="161" mass="17752">MALNCEESLFDLDIKGGGKVVVLNIKNLLLVDEVGLRSDLASLDGSAMCYLGFLCDSTLQVTYIVMGSGRDQVIGAEGKRVLEVTVKVGNLFVMPRFFVVSKVDDPDGMDWFPIITTPNPIFTHLAGRTSVWKALSPEVFQAAFNVPAEVEQQFSWVKCFR</sequence>
<keyword evidence="3" id="KW-0708">Seed storage protein</keyword>
<dbReference type="SMART" id="SM00835">
    <property type="entry name" value="Cupin_1"/>
    <property type="match status" value="1"/>
</dbReference>
<dbReference type="Proteomes" id="UP000653305">
    <property type="component" value="Unassembled WGS sequence"/>
</dbReference>
<dbReference type="InterPro" id="IPR006045">
    <property type="entry name" value="Cupin_1"/>
</dbReference>
<evidence type="ECO:0000256" key="2">
    <source>
        <dbReference type="ARBA" id="ARBA00022761"/>
    </source>
</evidence>
<evidence type="ECO:0000313" key="6">
    <source>
        <dbReference type="EMBL" id="GFP89868.1"/>
    </source>
</evidence>
<gene>
    <name evidence="6" type="ORF">PHJA_001130600</name>
</gene>
<dbReference type="InterPro" id="IPR011051">
    <property type="entry name" value="RmlC_Cupin_sf"/>
</dbReference>
<keyword evidence="4" id="KW-1015">Disulfide bond</keyword>
<dbReference type="OrthoDB" id="336321at2759"/>
<dbReference type="PANTHER" id="PTHR31189:SF62">
    <property type="entry name" value="OS01G0976200 PROTEIN"/>
    <property type="match status" value="1"/>
</dbReference>
<dbReference type="InterPro" id="IPR050253">
    <property type="entry name" value="Seed_Storage-Functional"/>
</dbReference>
<evidence type="ECO:0000256" key="3">
    <source>
        <dbReference type="ARBA" id="ARBA00023129"/>
    </source>
</evidence>
<dbReference type="AlphaFoldDB" id="A0A830BY03"/>
<organism evidence="6 7">
    <name type="scientific">Phtheirospermum japonicum</name>
    <dbReference type="NCBI Taxonomy" id="374723"/>
    <lineage>
        <taxon>Eukaryota</taxon>
        <taxon>Viridiplantae</taxon>
        <taxon>Streptophyta</taxon>
        <taxon>Embryophyta</taxon>
        <taxon>Tracheophyta</taxon>
        <taxon>Spermatophyta</taxon>
        <taxon>Magnoliopsida</taxon>
        <taxon>eudicotyledons</taxon>
        <taxon>Gunneridae</taxon>
        <taxon>Pentapetalae</taxon>
        <taxon>asterids</taxon>
        <taxon>lamiids</taxon>
        <taxon>Lamiales</taxon>
        <taxon>Orobanchaceae</taxon>
        <taxon>Orobanchaceae incertae sedis</taxon>
        <taxon>Phtheirospermum</taxon>
    </lineage>
</organism>
<protein>
    <submittedName>
        <fullName evidence="6">Glutelin type-a 1</fullName>
    </submittedName>
</protein>
<name>A0A830BY03_9LAMI</name>
<proteinExistence type="inferred from homology"/>
<keyword evidence="2" id="KW-0758">Storage protein</keyword>
<dbReference type="Gene3D" id="2.60.120.10">
    <property type="entry name" value="Jelly Rolls"/>
    <property type="match status" value="1"/>
</dbReference>